<evidence type="ECO:0000256" key="2">
    <source>
        <dbReference type="ARBA" id="ARBA00006275"/>
    </source>
</evidence>
<dbReference type="SUPFAM" id="SSF48452">
    <property type="entry name" value="TPR-like"/>
    <property type="match status" value="1"/>
</dbReference>
<feature type="domain" description="SusD-like N-terminal" evidence="7">
    <location>
        <begin position="29"/>
        <end position="225"/>
    </location>
</feature>
<keyword evidence="4" id="KW-0472">Membrane</keyword>
<comment type="similarity">
    <text evidence="2">Belongs to the SusD family.</text>
</comment>
<sequence>MYTIKISKRVLIVFIGMLFYTISCSDDILDQTNPNVITPNSFWNTEEDAEKGIIGAYSPFTNIWYYTRFEIFTSDYRDDVVNGFNTSERTAVGYFSGTSESNATFWVWSAMYQCVTRANEVLFNVPNIEMDADYKDNILGEAYFIRAFNYFNLVNNWLNVPLITTPISEIEQPNLIEQADPAEVWALIESDLKNAQALLPDSWSADDVGRVTSGAATGMLGKVFLYQEKYAEAKAEFEKVMDGRYQLAEDYTHNFTEAYENNVESLFEIQLISDGNSGWGADAPGVGKGAAFQPDLAPKGFTNQDGMRINEWVLDLYNDETTVNGEMDPRAFATLFFNSNDSTEYRGRYLKSRTYGNKTYAEALSDDGTDIFANKYLDWEYNGFTESQQLGWYGSGNNVRILRYADILLMFAEAEFMLNGSSQAALDAINQVRERADMPPHASITMQDIEDERVKELSLERTRYFDLLRWDRVVERIVNNPELKSESAGTSAYKAGREYIAIPQNEIDGNPNFKQNPGY</sequence>
<evidence type="ECO:0000256" key="3">
    <source>
        <dbReference type="ARBA" id="ARBA00022729"/>
    </source>
</evidence>
<evidence type="ECO:0000313" key="8">
    <source>
        <dbReference type="EMBL" id="SEC66475.1"/>
    </source>
</evidence>
<dbReference type="InterPro" id="IPR011990">
    <property type="entry name" value="TPR-like_helical_dom_sf"/>
</dbReference>
<dbReference type="InterPro" id="IPR033985">
    <property type="entry name" value="SusD-like_N"/>
</dbReference>
<evidence type="ECO:0000259" key="7">
    <source>
        <dbReference type="Pfam" id="PF14322"/>
    </source>
</evidence>
<dbReference type="InterPro" id="IPR012944">
    <property type="entry name" value="SusD_RagB_dom"/>
</dbReference>
<evidence type="ECO:0000256" key="4">
    <source>
        <dbReference type="ARBA" id="ARBA00023136"/>
    </source>
</evidence>
<keyword evidence="5" id="KW-0998">Cell outer membrane</keyword>
<comment type="subcellular location">
    <subcellularLocation>
        <location evidence="1">Cell outer membrane</location>
    </subcellularLocation>
</comment>
<reference evidence="8 9" key="1">
    <citation type="submission" date="2016-10" db="EMBL/GenBank/DDBJ databases">
        <authorList>
            <person name="de Groot N.N."/>
        </authorList>
    </citation>
    <scope>NUCLEOTIDE SEQUENCE [LARGE SCALE GENOMIC DNA]</scope>
    <source>
        <strain evidence="8 9">MAR_2009_71</strain>
    </source>
</reference>
<proteinExistence type="inferred from homology"/>
<dbReference type="Gene3D" id="1.25.40.390">
    <property type="match status" value="1"/>
</dbReference>
<dbReference type="Pfam" id="PF07980">
    <property type="entry name" value="SusD_RagB"/>
    <property type="match status" value="1"/>
</dbReference>
<dbReference type="GO" id="GO:0009279">
    <property type="term" value="C:cell outer membrane"/>
    <property type="evidence" value="ECO:0007669"/>
    <property type="project" value="UniProtKB-SubCell"/>
</dbReference>
<evidence type="ECO:0000259" key="6">
    <source>
        <dbReference type="Pfam" id="PF07980"/>
    </source>
</evidence>
<dbReference type="Pfam" id="PF14322">
    <property type="entry name" value="SusD-like_3"/>
    <property type="match status" value="1"/>
</dbReference>
<feature type="domain" description="RagB/SusD" evidence="6">
    <location>
        <begin position="286"/>
        <end position="519"/>
    </location>
</feature>
<dbReference type="AlphaFoldDB" id="A0A1H4UCW0"/>
<dbReference type="RefSeq" id="WP_074674455.1">
    <property type="nucleotide sequence ID" value="NZ_FNTB01000001.1"/>
</dbReference>
<organism evidence="8 9">
    <name type="scientific">Maribacter dokdonensis</name>
    <dbReference type="NCBI Taxonomy" id="320912"/>
    <lineage>
        <taxon>Bacteria</taxon>
        <taxon>Pseudomonadati</taxon>
        <taxon>Bacteroidota</taxon>
        <taxon>Flavobacteriia</taxon>
        <taxon>Flavobacteriales</taxon>
        <taxon>Flavobacteriaceae</taxon>
        <taxon>Maribacter</taxon>
    </lineage>
</organism>
<dbReference type="Proteomes" id="UP000183038">
    <property type="component" value="Unassembled WGS sequence"/>
</dbReference>
<name>A0A1H4UCW0_9FLAO</name>
<dbReference type="EMBL" id="FNTB01000001">
    <property type="protein sequence ID" value="SEC66475.1"/>
    <property type="molecule type" value="Genomic_DNA"/>
</dbReference>
<keyword evidence="3" id="KW-0732">Signal</keyword>
<evidence type="ECO:0000313" key="9">
    <source>
        <dbReference type="Proteomes" id="UP000183038"/>
    </source>
</evidence>
<dbReference type="OrthoDB" id="5694214at2"/>
<gene>
    <name evidence="8" type="ORF">SAMN05192540_3752</name>
</gene>
<evidence type="ECO:0000256" key="5">
    <source>
        <dbReference type="ARBA" id="ARBA00023237"/>
    </source>
</evidence>
<accession>A0A1H4UCW0</accession>
<evidence type="ECO:0000256" key="1">
    <source>
        <dbReference type="ARBA" id="ARBA00004442"/>
    </source>
</evidence>
<protein>
    <submittedName>
        <fullName evidence="8">Starch-binding associating with outer membrane</fullName>
    </submittedName>
</protein>